<proteinExistence type="predicted"/>
<feature type="domain" description="Ice-binding protein C-terminal" evidence="2">
    <location>
        <begin position="130"/>
        <end position="154"/>
    </location>
</feature>
<evidence type="ECO:0000313" key="4">
    <source>
        <dbReference type="Proteomes" id="UP000440498"/>
    </source>
</evidence>
<feature type="transmembrane region" description="Helical" evidence="1">
    <location>
        <begin position="134"/>
        <end position="151"/>
    </location>
</feature>
<name>A0A6A7NAH6_9BURK</name>
<reference evidence="3 4" key="1">
    <citation type="submission" date="2019-10" db="EMBL/GenBank/DDBJ databases">
        <title>Two novel species isolated from a subtropical stream in China.</title>
        <authorList>
            <person name="Lu H."/>
        </authorList>
    </citation>
    <scope>NUCLEOTIDE SEQUENCE [LARGE SCALE GENOMIC DNA]</scope>
    <source>
        <strain evidence="3 4">FT29W</strain>
    </source>
</reference>
<dbReference type="Pfam" id="PF07589">
    <property type="entry name" value="PEP-CTERM"/>
    <property type="match status" value="1"/>
</dbReference>
<keyword evidence="1" id="KW-0472">Membrane</keyword>
<protein>
    <submittedName>
        <fullName evidence="3">PEP-CTERM sorting domain-containing protein</fullName>
    </submittedName>
</protein>
<evidence type="ECO:0000256" key="1">
    <source>
        <dbReference type="SAM" id="Phobius"/>
    </source>
</evidence>
<organism evidence="3 4">
    <name type="scientific">Rugamonas aquatica</name>
    <dbReference type="NCBI Taxonomy" id="2743357"/>
    <lineage>
        <taxon>Bacteria</taxon>
        <taxon>Pseudomonadati</taxon>
        <taxon>Pseudomonadota</taxon>
        <taxon>Betaproteobacteria</taxon>
        <taxon>Burkholderiales</taxon>
        <taxon>Oxalobacteraceae</taxon>
        <taxon>Telluria group</taxon>
        <taxon>Rugamonas</taxon>
    </lineage>
</organism>
<keyword evidence="1" id="KW-1133">Transmembrane helix</keyword>
<dbReference type="NCBIfam" id="NF038126">
    <property type="entry name" value="PEP_CTERM_FxDxF"/>
    <property type="match status" value="1"/>
</dbReference>
<dbReference type="EMBL" id="WHUG01000017">
    <property type="protein sequence ID" value="MQA42011.1"/>
    <property type="molecule type" value="Genomic_DNA"/>
</dbReference>
<comment type="caution">
    <text evidence="3">The sequence shown here is derived from an EMBL/GenBank/DDBJ whole genome shotgun (WGS) entry which is preliminary data.</text>
</comment>
<gene>
    <name evidence="3" type="ORF">GEV02_28055</name>
</gene>
<dbReference type="NCBIfam" id="TIGR02595">
    <property type="entry name" value="PEP_CTERM"/>
    <property type="match status" value="1"/>
</dbReference>
<dbReference type="AlphaFoldDB" id="A0A6A7NAH6"/>
<evidence type="ECO:0000313" key="3">
    <source>
        <dbReference type="EMBL" id="MQA42011.1"/>
    </source>
</evidence>
<accession>A0A6A7NAH6</accession>
<keyword evidence="4" id="KW-1185">Reference proteome</keyword>
<dbReference type="InterPro" id="IPR013424">
    <property type="entry name" value="Ice-binding_C"/>
</dbReference>
<evidence type="ECO:0000259" key="2">
    <source>
        <dbReference type="Pfam" id="PF07589"/>
    </source>
</evidence>
<keyword evidence="1" id="KW-0812">Transmembrane</keyword>
<sequence>MAAAAGGALANDYTPAVVAMAGGPTNWTVPFGTSHTDGLAFTDTYTFSYSGLPGSAQGFFANFANFSPPSPTMINFSWADINGVPLPIFNGFASGSVFFGIPVNGLITLTIKGTDVGHASYAGTLDITSAVPEPATYGMLLGGLALVGLVARRRKS</sequence>
<dbReference type="Proteomes" id="UP000440498">
    <property type="component" value="Unassembled WGS sequence"/>
</dbReference>